<keyword evidence="2" id="KW-1185">Reference proteome</keyword>
<dbReference type="Proteomes" id="UP000604046">
    <property type="component" value="Unassembled WGS sequence"/>
</dbReference>
<proteinExistence type="predicted"/>
<dbReference type="EMBL" id="CAJNDS010000112">
    <property type="protein sequence ID" value="CAE6960689.1"/>
    <property type="molecule type" value="Genomic_DNA"/>
</dbReference>
<reference evidence="1" key="1">
    <citation type="submission" date="2021-02" db="EMBL/GenBank/DDBJ databases">
        <authorList>
            <person name="Dougan E. K."/>
            <person name="Rhodes N."/>
            <person name="Thang M."/>
            <person name="Chan C."/>
        </authorList>
    </citation>
    <scope>NUCLEOTIDE SEQUENCE</scope>
</reference>
<protein>
    <submittedName>
        <fullName evidence="1">Uncharacterized protein</fullName>
    </submittedName>
</protein>
<accession>A0A812HUM4</accession>
<dbReference type="AlphaFoldDB" id="A0A812HUM4"/>
<dbReference type="OrthoDB" id="415662at2759"/>
<comment type="caution">
    <text evidence="1">The sequence shown here is derived from an EMBL/GenBank/DDBJ whole genome shotgun (WGS) entry which is preliminary data.</text>
</comment>
<organism evidence="1 2">
    <name type="scientific">Symbiodinium natans</name>
    <dbReference type="NCBI Taxonomy" id="878477"/>
    <lineage>
        <taxon>Eukaryota</taxon>
        <taxon>Sar</taxon>
        <taxon>Alveolata</taxon>
        <taxon>Dinophyceae</taxon>
        <taxon>Suessiales</taxon>
        <taxon>Symbiodiniaceae</taxon>
        <taxon>Symbiodinium</taxon>
    </lineage>
</organism>
<evidence type="ECO:0000313" key="2">
    <source>
        <dbReference type="Proteomes" id="UP000604046"/>
    </source>
</evidence>
<sequence length="199" mass="22530">MMAAEYLMSCVPTFDALGQDQYGREALSQEVLFQLLRLGEHVNFDKVGLMSDSGILRACQHISRKLDGYWPKWAGWQEMFDDPDTSAESAASQVSVAVVHYLRRRFCANQVHVNLGLPENTLQSPFSWRAVIVHDLLHLMVEDGLGSHKWQVRQAVVESLISLEPWGAPAVRALLAAKRYEKDKSVLETMTKFFDKYGS</sequence>
<name>A0A812HUM4_9DINO</name>
<evidence type="ECO:0000313" key="1">
    <source>
        <dbReference type="EMBL" id="CAE6960689.1"/>
    </source>
</evidence>
<gene>
    <name evidence="1" type="ORF">SNAT2548_LOCUS1935</name>
</gene>